<evidence type="ECO:0000256" key="1">
    <source>
        <dbReference type="ARBA" id="ARBA00022448"/>
    </source>
</evidence>
<accession>A0A2Z3HS12</accession>
<evidence type="ECO:0000256" key="7">
    <source>
        <dbReference type="ARBA" id="ARBA00023065"/>
    </source>
</evidence>
<evidence type="ECO:0000256" key="2">
    <source>
        <dbReference type="ARBA" id="ARBA00022475"/>
    </source>
</evidence>
<keyword evidence="1" id="KW-0813">Transport</keyword>
<dbReference type="GO" id="GO:0005524">
    <property type="term" value="F:ATP binding"/>
    <property type="evidence" value="ECO:0007669"/>
    <property type="project" value="UniProtKB-KW"/>
</dbReference>
<dbReference type="PROSITE" id="PS00211">
    <property type="entry name" value="ABC_TRANSPORTER_1"/>
    <property type="match status" value="1"/>
</dbReference>
<name>A0A2Z3HS12_9CAUL</name>
<evidence type="ECO:0000256" key="5">
    <source>
        <dbReference type="ARBA" id="ARBA00022840"/>
    </source>
</evidence>
<dbReference type="InterPro" id="IPR003593">
    <property type="entry name" value="AAA+_ATPase"/>
</dbReference>
<sequence>MTPLLELLQLSRRFGSRDVVDSVSLELHPGRIACLLGPSGCGKSTLLRLVAGLDRPDEGEIRIGGQTVASPAGALPPEARGVGLVFQDNALFPHLDVEANVGFGLAGLSRADRRREVHRLLDQFQIAPLASAWPHSLSGGEQQRVAIARALARAPSVLLLDEPFSGLDGVLKEAVRSALLDDLRRLGATVLVVTHDPEEAMAIADDLFLMSDGRILQAGAPEALYRRPVSLVAARLLGEMVAIPGMAKGGRVETILGDLVAPDVRDGPVQVGLRPEALQPAGDGAEVNVLARRFAGDGHRLTLDLGGVPAPLRWREAPPTPGGTVKVRLDLAGAVVFGDAGEPVVSGRPRAG</sequence>
<protein>
    <submittedName>
        <fullName evidence="10">ABC transporter ATP-binding protein</fullName>
    </submittedName>
</protein>
<dbReference type="PANTHER" id="PTHR42781:SF4">
    <property type="entry name" value="SPERMIDINE_PUTRESCINE IMPORT ATP-BINDING PROTEIN POTA"/>
    <property type="match status" value="1"/>
</dbReference>
<dbReference type="GO" id="GO:0043190">
    <property type="term" value="C:ATP-binding cassette (ABC) transporter complex"/>
    <property type="evidence" value="ECO:0007669"/>
    <property type="project" value="InterPro"/>
</dbReference>
<keyword evidence="7" id="KW-0406">Ion transport</keyword>
<dbReference type="SUPFAM" id="SSF52540">
    <property type="entry name" value="P-loop containing nucleoside triphosphate hydrolases"/>
    <property type="match status" value="1"/>
</dbReference>
<dbReference type="InterPro" id="IPR015853">
    <property type="entry name" value="ABC_transpr_FbpC"/>
</dbReference>
<dbReference type="Proteomes" id="UP000247763">
    <property type="component" value="Chromosome"/>
</dbReference>
<dbReference type="AlphaFoldDB" id="A0A2Z3HS12"/>
<proteinExistence type="predicted"/>
<evidence type="ECO:0000259" key="9">
    <source>
        <dbReference type="PROSITE" id="PS50893"/>
    </source>
</evidence>
<dbReference type="InterPro" id="IPR008995">
    <property type="entry name" value="Mo/tungstate-bd_C_term_dom"/>
</dbReference>
<dbReference type="Gene3D" id="3.40.50.300">
    <property type="entry name" value="P-loop containing nucleotide triphosphate hydrolases"/>
    <property type="match status" value="1"/>
</dbReference>
<feature type="domain" description="ABC transporter" evidence="9">
    <location>
        <begin position="5"/>
        <end position="237"/>
    </location>
</feature>
<dbReference type="InterPro" id="IPR017871">
    <property type="entry name" value="ABC_transporter-like_CS"/>
</dbReference>
<dbReference type="SMART" id="SM00382">
    <property type="entry name" value="AAA"/>
    <property type="match status" value="1"/>
</dbReference>
<dbReference type="FunFam" id="3.40.50.300:FF:000425">
    <property type="entry name" value="Probable ABC transporter, ATP-binding subunit"/>
    <property type="match status" value="1"/>
</dbReference>
<dbReference type="PANTHER" id="PTHR42781">
    <property type="entry name" value="SPERMIDINE/PUTRESCINE IMPORT ATP-BINDING PROTEIN POTA"/>
    <property type="match status" value="1"/>
</dbReference>
<dbReference type="KEGG" id="phb:HYN04_09810"/>
<keyword evidence="4" id="KW-0547">Nucleotide-binding</keyword>
<keyword evidence="3" id="KW-0410">Iron transport</keyword>
<dbReference type="InterPro" id="IPR013611">
    <property type="entry name" value="Transp-assoc_OB_typ2"/>
</dbReference>
<dbReference type="Pfam" id="PF08402">
    <property type="entry name" value="TOBE_2"/>
    <property type="match status" value="1"/>
</dbReference>
<dbReference type="InterPro" id="IPR027417">
    <property type="entry name" value="P-loop_NTPase"/>
</dbReference>
<dbReference type="PROSITE" id="PS50893">
    <property type="entry name" value="ABC_TRANSPORTER_2"/>
    <property type="match status" value="1"/>
</dbReference>
<dbReference type="EMBL" id="CP029479">
    <property type="protein sequence ID" value="AWM78022.1"/>
    <property type="molecule type" value="Genomic_DNA"/>
</dbReference>
<keyword evidence="8" id="KW-0472">Membrane</keyword>
<dbReference type="InterPro" id="IPR050093">
    <property type="entry name" value="ABC_SmlMolc_Importer"/>
</dbReference>
<keyword evidence="2" id="KW-1003">Cell membrane</keyword>
<dbReference type="InterPro" id="IPR003439">
    <property type="entry name" value="ABC_transporter-like_ATP-bd"/>
</dbReference>
<keyword evidence="5 10" id="KW-0067">ATP-binding</keyword>
<keyword evidence="11" id="KW-1185">Reference proteome</keyword>
<dbReference type="CDD" id="cd03259">
    <property type="entry name" value="ABC_Carb_Solutes_like"/>
    <property type="match status" value="1"/>
</dbReference>
<dbReference type="Pfam" id="PF00005">
    <property type="entry name" value="ABC_tran"/>
    <property type="match status" value="1"/>
</dbReference>
<evidence type="ECO:0000256" key="4">
    <source>
        <dbReference type="ARBA" id="ARBA00022741"/>
    </source>
</evidence>
<dbReference type="RefSeq" id="WP_110450589.1">
    <property type="nucleotide sequence ID" value="NZ_CP029479.1"/>
</dbReference>
<dbReference type="GO" id="GO:0015697">
    <property type="term" value="P:quaternary ammonium group transport"/>
    <property type="evidence" value="ECO:0007669"/>
    <property type="project" value="UniProtKB-ARBA"/>
</dbReference>
<evidence type="ECO:0000256" key="8">
    <source>
        <dbReference type="ARBA" id="ARBA00023136"/>
    </source>
</evidence>
<evidence type="ECO:0000256" key="6">
    <source>
        <dbReference type="ARBA" id="ARBA00023004"/>
    </source>
</evidence>
<organism evidence="10 11">
    <name type="scientific">Phenylobacterium parvum</name>
    <dbReference type="NCBI Taxonomy" id="2201350"/>
    <lineage>
        <taxon>Bacteria</taxon>
        <taxon>Pseudomonadati</taxon>
        <taxon>Pseudomonadota</taxon>
        <taxon>Alphaproteobacteria</taxon>
        <taxon>Caulobacterales</taxon>
        <taxon>Caulobacteraceae</taxon>
        <taxon>Phenylobacterium</taxon>
    </lineage>
</organism>
<dbReference type="OrthoDB" id="9802264at2"/>
<evidence type="ECO:0000313" key="11">
    <source>
        <dbReference type="Proteomes" id="UP000247763"/>
    </source>
</evidence>
<keyword evidence="6" id="KW-0408">Iron</keyword>
<dbReference type="SUPFAM" id="SSF50331">
    <property type="entry name" value="MOP-like"/>
    <property type="match status" value="1"/>
</dbReference>
<dbReference type="GO" id="GO:0016887">
    <property type="term" value="F:ATP hydrolysis activity"/>
    <property type="evidence" value="ECO:0007669"/>
    <property type="project" value="InterPro"/>
</dbReference>
<gene>
    <name evidence="10" type="ORF">HYN04_09810</name>
</gene>
<reference evidence="11" key="1">
    <citation type="submission" date="2018-05" db="EMBL/GenBank/DDBJ databases">
        <title>Genome sequencing of Phenylobacterium sp. HYN0004.</title>
        <authorList>
            <person name="Yi H."/>
            <person name="Baek C."/>
        </authorList>
    </citation>
    <scope>NUCLEOTIDE SEQUENCE [LARGE SCALE GENOMIC DNA]</scope>
    <source>
        <strain evidence="11">HYN0004</strain>
    </source>
</reference>
<dbReference type="GO" id="GO:0015408">
    <property type="term" value="F:ABC-type ferric iron transporter activity"/>
    <property type="evidence" value="ECO:0007669"/>
    <property type="project" value="InterPro"/>
</dbReference>
<evidence type="ECO:0000313" key="10">
    <source>
        <dbReference type="EMBL" id="AWM78022.1"/>
    </source>
</evidence>
<evidence type="ECO:0000256" key="3">
    <source>
        <dbReference type="ARBA" id="ARBA00022496"/>
    </source>
</evidence>